<dbReference type="RefSeq" id="XP_022401974.1">
    <property type="nucleotide sequence ID" value="XM_022548970.1"/>
</dbReference>
<accession>A0A1L9VMX5</accession>
<keyword evidence="5" id="KW-0560">Oxidoreductase</keyword>
<comment type="similarity">
    <text evidence="2">Belongs to the FAD-binding monooxygenase family.</text>
</comment>
<dbReference type="OrthoDB" id="74360at2759"/>
<dbReference type="EMBL" id="KV878895">
    <property type="protein sequence ID" value="OJJ85276.1"/>
    <property type="molecule type" value="Genomic_DNA"/>
</dbReference>
<dbReference type="GO" id="GO:0004499">
    <property type="term" value="F:N,N-dimethylaniline monooxygenase activity"/>
    <property type="evidence" value="ECO:0007669"/>
    <property type="project" value="InterPro"/>
</dbReference>
<dbReference type="GO" id="GO:0050661">
    <property type="term" value="F:NADP binding"/>
    <property type="evidence" value="ECO:0007669"/>
    <property type="project" value="InterPro"/>
</dbReference>
<keyword evidence="3" id="KW-0285">Flavoprotein</keyword>
<dbReference type="GeneID" id="34465230"/>
<keyword evidence="7" id="KW-1185">Reference proteome</keyword>
<evidence type="ECO:0000256" key="1">
    <source>
        <dbReference type="ARBA" id="ARBA00001974"/>
    </source>
</evidence>
<dbReference type="InterPro" id="IPR020946">
    <property type="entry name" value="Flavin_mOase-like"/>
</dbReference>
<evidence type="ECO:0008006" key="8">
    <source>
        <dbReference type="Google" id="ProtNLM"/>
    </source>
</evidence>
<protein>
    <recommendedName>
        <fullName evidence="8">Sterigmatocystin biosynthesis monooxygenase stcW</fullName>
    </recommendedName>
</protein>
<evidence type="ECO:0000256" key="2">
    <source>
        <dbReference type="ARBA" id="ARBA00010139"/>
    </source>
</evidence>
<dbReference type="PANTHER" id="PTHR42877">
    <property type="entry name" value="L-ORNITHINE N(5)-MONOOXYGENASE-RELATED"/>
    <property type="match status" value="1"/>
</dbReference>
<dbReference type="InterPro" id="IPR036188">
    <property type="entry name" value="FAD/NAD-bd_sf"/>
</dbReference>
<dbReference type="AlphaFoldDB" id="A0A1L9VMX5"/>
<gene>
    <name evidence="6" type="ORF">ASPGLDRAFT_66028</name>
</gene>
<evidence type="ECO:0000256" key="4">
    <source>
        <dbReference type="ARBA" id="ARBA00022827"/>
    </source>
</evidence>
<proteinExistence type="inferred from homology"/>
<dbReference type="STRING" id="1160497.A0A1L9VMX5"/>
<evidence type="ECO:0000256" key="5">
    <source>
        <dbReference type="ARBA" id="ARBA00023002"/>
    </source>
</evidence>
<reference evidence="7" key="1">
    <citation type="journal article" date="2017" name="Genome Biol.">
        <title>Comparative genomics reveals high biological diversity and specific adaptations in the industrially and medically important fungal genus Aspergillus.</title>
        <authorList>
            <person name="de Vries R.P."/>
            <person name="Riley R."/>
            <person name="Wiebenga A."/>
            <person name="Aguilar-Osorio G."/>
            <person name="Amillis S."/>
            <person name="Uchima C.A."/>
            <person name="Anderluh G."/>
            <person name="Asadollahi M."/>
            <person name="Askin M."/>
            <person name="Barry K."/>
            <person name="Battaglia E."/>
            <person name="Bayram O."/>
            <person name="Benocci T."/>
            <person name="Braus-Stromeyer S.A."/>
            <person name="Caldana C."/>
            <person name="Canovas D."/>
            <person name="Cerqueira G.C."/>
            <person name="Chen F."/>
            <person name="Chen W."/>
            <person name="Choi C."/>
            <person name="Clum A."/>
            <person name="Dos Santos R.A."/>
            <person name="Damasio A.R."/>
            <person name="Diallinas G."/>
            <person name="Emri T."/>
            <person name="Fekete E."/>
            <person name="Flipphi M."/>
            <person name="Freyberg S."/>
            <person name="Gallo A."/>
            <person name="Gournas C."/>
            <person name="Habgood R."/>
            <person name="Hainaut M."/>
            <person name="Harispe M.L."/>
            <person name="Henrissat B."/>
            <person name="Hilden K.S."/>
            <person name="Hope R."/>
            <person name="Hossain A."/>
            <person name="Karabika E."/>
            <person name="Karaffa L."/>
            <person name="Karanyi Z."/>
            <person name="Krasevec N."/>
            <person name="Kuo A."/>
            <person name="Kusch H."/>
            <person name="LaButti K."/>
            <person name="Lagendijk E.L."/>
            <person name="Lapidus A."/>
            <person name="Levasseur A."/>
            <person name="Lindquist E."/>
            <person name="Lipzen A."/>
            <person name="Logrieco A.F."/>
            <person name="MacCabe A."/>
            <person name="Maekelae M.R."/>
            <person name="Malavazi I."/>
            <person name="Melin P."/>
            <person name="Meyer V."/>
            <person name="Mielnichuk N."/>
            <person name="Miskei M."/>
            <person name="Molnar A.P."/>
            <person name="Mule G."/>
            <person name="Ngan C.Y."/>
            <person name="Orejas M."/>
            <person name="Orosz E."/>
            <person name="Ouedraogo J.P."/>
            <person name="Overkamp K.M."/>
            <person name="Park H.-S."/>
            <person name="Perrone G."/>
            <person name="Piumi F."/>
            <person name="Punt P.J."/>
            <person name="Ram A.F."/>
            <person name="Ramon A."/>
            <person name="Rauscher S."/>
            <person name="Record E."/>
            <person name="Riano-Pachon D.M."/>
            <person name="Robert V."/>
            <person name="Roehrig J."/>
            <person name="Ruller R."/>
            <person name="Salamov A."/>
            <person name="Salih N.S."/>
            <person name="Samson R.A."/>
            <person name="Sandor E."/>
            <person name="Sanguinetti M."/>
            <person name="Schuetze T."/>
            <person name="Sepcic K."/>
            <person name="Shelest E."/>
            <person name="Sherlock G."/>
            <person name="Sophianopoulou V."/>
            <person name="Squina F.M."/>
            <person name="Sun H."/>
            <person name="Susca A."/>
            <person name="Todd R.B."/>
            <person name="Tsang A."/>
            <person name="Unkles S.E."/>
            <person name="van de Wiele N."/>
            <person name="van Rossen-Uffink D."/>
            <person name="Oliveira J.V."/>
            <person name="Vesth T.C."/>
            <person name="Visser J."/>
            <person name="Yu J.-H."/>
            <person name="Zhou M."/>
            <person name="Andersen M.R."/>
            <person name="Archer D.B."/>
            <person name="Baker S.E."/>
            <person name="Benoit I."/>
            <person name="Brakhage A.A."/>
            <person name="Braus G.H."/>
            <person name="Fischer R."/>
            <person name="Frisvad J.C."/>
            <person name="Goldman G.H."/>
            <person name="Houbraken J."/>
            <person name="Oakley B."/>
            <person name="Pocsi I."/>
            <person name="Scazzocchio C."/>
            <person name="Seiboth B."/>
            <person name="vanKuyk P.A."/>
            <person name="Wortman J."/>
            <person name="Dyer P.S."/>
            <person name="Grigoriev I.V."/>
        </authorList>
    </citation>
    <scope>NUCLEOTIDE SEQUENCE [LARGE SCALE GENOMIC DNA]</scope>
    <source>
        <strain evidence="7">CBS 516.65</strain>
    </source>
</reference>
<keyword evidence="4" id="KW-0274">FAD</keyword>
<organism evidence="6 7">
    <name type="scientific">Aspergillus glaucus CBS 516.65</name>
    <dbReference type="NCBI Taxonomy" id="1160497"/>
    <lineage>
        <taxon>Eukaryota</taxon>
        <taxon>Fungi</taxon>
        <taxon>Dikarya</taxon>
        <taxon>Ascomycota</taxon>
        <taxon>Pezizomycotina</taxon>
        <taxon>Eurotiomycetes</taxon>
        <taxon>Eurotiomycetidae</taxon>
        <taxon>Eurotiales</taxon>
        <taxon>Aspergillaceae</taxon>
        <taxon>Aspergillus</taxon>
        <taxon>Aspergillus subgen. Aspergillus</taxon>
    </lineage>
</organism>
<dbReference type="Pfam" id="PF00743">
    <property type="entry name" value="FMO-like"/>
    <property type="match status" value="1"/>
</dbReference>
<dbReference type="Gene3D" id="3.50.50.60">
    <property type="entry name" value="FAD/NAD(P)-binding domain"/>
    <property type="match status" value="2"/>
</dbReference>
<dbReference type="VEuPathDB" id="FungiDB:ASPGLDRAFT_66028"/>
<dbReference type="Proteomes" id="UP000184300">
    <property type="component" value="Unassembled WGS sequence"/>
</dbReference>
<dbReference type="GO" id="GO:0050660">
    <property type="term" value="F:flavin adenine dinucleotide binding"/>
    <property type="evidence" value="ECO:0007669"/>
    <property type="project" value="InterPro"/>
</dbReference>
<dbReference type="InterPro" id="IPR051209">
    <property type="entry name" value="FAD-bind_Monooxygenase_sf"/>
</dbReference>
<sequence length="565" mass="64714">MNEFISNKAPNKATGLHTENHYPNWVPILEQPLYKPRKLRVVCIGAGYSGLMMAYKWKHQHDMDESIDLTIYEKNADVGGTWFENRYPGVACDVPAHIYTFPFEPNPDWSSFYASGPEIWEYIKRTTTKYNLDECVCFNSRVTSTIWDDIRGKWIIRVESDGIIKEDEADVLVNGSGILNKWRWPEIQGLQSFRGKLLHSASWDTTLDWTGKRVAIIGNGSSAIQILPKMQPTAGRIATYVRSPTWISANFAAELTPGGENFQYTADQKKNFRENPEDLLQLRKNIEHVFNQQFRTFLRDSPQQACAYQEFKKNMEERLNHDPSLCARLIPSWQVGCRRITPGEGYLEALRKPNVSTEFDPIEEVTETGIRTAKCTEEFDIIVCATGFDVSFSPSWELAGKDGIRLADQWRESPEAYFGICAPNMPNYFMFNGPNCPVGHGSLLAAMDSTAQWILRWCKKIATEHIKSMVVRNDAADDYNTYSQEFLQTTVWAGGCRSWYKNGKSDGKVTAMYAGSILHYREILESFRTEDFQIKYDGPNRFRFMGNGLTNRETSGDDLSYYVYK</sequence>
<dbReference type="SUPFAM" id="SSF51905">
    <property type="entry name" value="FAD/NAD(P)-binding domain"/>
    <property type="match status" value="3"/>
</dbReference>
<evidence type="ECO:0000313" key="6">
    <source>
        <dbReference type="EMBL" id="OJJ85276.1"/>
    </source>
</evidence>
<evidence type="ECO:0000313" key="7">
    <source>
        <dbReference type="Proteomes" id="UP000184300"/>
    </source>
</evidence>
<dbReference type="PANTHER" id="PTHR42877:SF11">
    <property type="entry name" value="MONOOXYGENASE, PUTATIVE (AFU_ORTHOLOGUE AFUA_6G13790)-RELATED"/>
    <property type="match status" value="1"/>
</dbReference>
<comment type="cofactor">
    <cofactor evidence="1">
        <name>FAD</name>
        <dbReference type="ChEBI" id="CHEBI:57692"/>
    </cofactor>
</comment>
<name>A0A1L9VMX5_ASPGL</name>
<evidence type="ECO:0000256" key="3">
    <source>
        <dbReference type="ARBA" id="ARBA00022630"/>
    </source>
</evidence>